<evidence type="ECO:0000313" key="5">
    <source>
        <dbReference type="Proteomes" id="UP000308652"/>
    </source>
</evidence>
<evidence type="ECO:0000259" key="3">
    <source>
        <dbReference type="Pfam" id="PF01370"/>
    </source>
</evidence>
<dbReference type="AlphaFoldDB" id="A0A5C3LMF3"/>
<evidence type="ECO:0000256" key="2">
    <source>
        <dbReference type="ARBA" id="ARBA00023445"/>
    </source>
</evidence>
<dbReference type="GO" id="GO:0016616">
    <property type="term" value="F:oxidoreductase activity, acting on the CH-OH group of donors, NAD or NADP as acceptor"/>
    <property type="evidence" value="ECO:0007669"/>
    <property type="project" value="TreeGrafter"/>
</dbReference>
<accession>A0A5C3LMF3</accession>
<dbReference type="PANTHER" id="PTHR10366">
    <property type="entry name" value="NAD DEPENDENT EPIMERASE/DEHYDRATASE"/>
    <property type="match status" value="1"/>
</dbReference>
<dbReference type="InterPro" id="IPR001509">
    <property type="entry name" value="Epimerase_deHydtase"/>
</dbReference>
<dbReference type="OrthoDB" id="2735536at2759"/>
<dbReference type="InterPro" id="IPR050425">
    <property type="entry name" value="NAD(P)_dehydrat-like"/>
</dbReference>
<dbReference type="Proteomes" id="UP000308652">
    <property type="component" value="Unassembled WGS sequence"/>
</dbReference>
<keyword evidence="1" id="KW-0560">Oxidoreductase</keyword>
<dbReference type="STRING" id="68775.A0A5C3LMF3"/>
<protein>
    <submittedName>
        <fullName evidence="4">D-lactaldehyde dehydrogenase</fullName>
    </submittedName>
</protein>
<feature type="domain" description="NAD-dependent epimerase/dehydratase" evidence="3">
    <location>
        <begin position="10"/>
        <end position="267"/>
    </location>
</feature>
<dbReference type="PANTHER" id="PTHR10366:SF564">
    <property type="entry name" value="STEROL-4-ALPHA-CARBOXYLATE 3-DEHYDROGENASE, DECARBOXYLATING"/>
    <property type="match status" value="1"/>
</dbReference>
<proteinExistence type="inferred from homology"/>
<organism evidence="4 5">
    <name type="scientific">Crucibulum laeve</name>
    <dbReference type="NCBI Taxonomy" id="68775"/>
    <lineage>
        <taxon>Eukaryota</taxon>
        <taxon>Fungi</taxon>
        <taxon>Dikarya</taxon>
        <taxon>Basidiomycota</taxon>
        <taxon>Agaricomycotina</taxon>
        <taxon>Agaricomycetes</taxon>
        <taxon>Agaricomycetidae</taxon>
        <taxon>Agaricales</taxon>
        <taxon>Agaricineae</taxon>
        <taxon>Nidulariaceae</taxon>
        <taxon>Crucibulum</taxon>
    </lineage>
</organism>
<reference evidence="4 5" key="1">
    <citation type="journal article" date="2019" name="Nat. Ecol. Evol.">
        <title>Megaphylogeny resolves global patterns of mushroom evolution.</title>
        <authorList>
            <person name="Varga T."/>
            <person name="Krizsan K."/>
            <person name="Foldi C."/>
            <person name="Dima B."/>
            <person name="Sanchez-Garcia M."/>
            <person name="Sanchez-Ramirez S."/>
            <person name="Szollosi G.J."/>
            <person name="Szarkandi J.G."/>
            <person name="Papp V."/>
            <person name="Albert L."/>
            <person name="Andreopoulos W."/>
            <person name="Angelini C."/>
            <person name="Antonin V."/>
            <person name="Barry K.W."/>
            <person name="Bougher N.L."/>
            <person name="Buchanan P."/>
            <person name="Buyck B."/>
            <person name="Bense V."/>
            <person name="Catcheside P."/>
            <person name="Chovatia M."/>
            <person name="Cooper J."/>
            <person name="Damon W."/>
            <person name="Desjardin D."/>
            <person name="Finy P."/>
            <person name="Geml J."/>
            <person name="Haridas S."/>
            <person name="Hughes K."/>
            <person name="Justo A."/>
            <person name="Karasinski D."/>
            <person name="Kautmanova I."/>
            <person name="Kiss B."/>
            <person name="Kocsube S."/>
            <person name="Kotiranta H."/>
            <person name="LaButti K.M."/>
            <person name="Lechner B.E."/>
            <person name="Liimatainen K."/>
            <person name="Lipzen A."/>
            <person name="Lukacs Z."/>
            <person name="Mihaltcheva S."/>
            <person name="Morgado L.N."/>
            <person name="Niskanen T."/>
            <person name="Noordeloos M.E."/>
            <person name="Ohm R.A."/>
            <person name="Ortiz-Santana B."/>
            <person name="Ovrebo C."/>
            <person name="Racz N."/>
            <person name="Riley R."/>
            <person name="Savchenko A."/>
            <person name="Shiryaev A."/>
            <person name="Soop K."/>
            <person name="Spirin V."/>
            <person name="Szebenyi C."/>
            <person name="Tomsovsky M."/>
            <person name="Tulloss R.E."/>
            <person name="Uehling J."/>
            <person name="Grigoriev I.V."/>
            <person name="Vagvolgyi C."/>
            <person name="Papp T."/>
            <person name="Martin F.M."/>
            <person name="Miettinen O."/>
            <person name="Hibbett D.S."/>
            <person name="Nagy L.G."/>
        </authorList>
    </citation>
    <scope>NUCLEOTIDE SEQUENCE [LARGE SCALE GENOMIC DNA]</scope>
    <source>
        <strain evidence="4 5">CBS 166.37</strain>
    </source>
</reference>
<evidence type="ECO:0000313" key="4">
    <source>
        <dbReference type="EMBL" id="TFK33136.1"/>
    </source>
</evidence>
<dbReference type="InterPro" id="IPR036291">
    <property type="entry name" value="NAD(P)-bd_dom_sf"/>
</dbReference>
<comment type="similarity">
    <text evidence="2">Belongs to the NAD(P)-dependent epimerase/dehydratase family. Dihydroflavonol-4-reductase subfamily.</text>
</comment>
<dbReference type="Gene3D" id="3.40.50.720">
    <property type="entry name" value="NAD(P)-binding Rossmann-like Domain"/>
    <property type="match status" value="1"/>
</dbReference>
<keyword evidence="5" id="KW-1185">Reference proteome</keyword>
<sequence length="345" mass="38379">MPTILPPSKVLVTGANGYVAMWVVRRLLERGYAVRGSVRSQEKGAYLQDYFKTYGNKFEIVIVEDITKEGAFDEAVKDIDAIEHVASPMESASGDPDEYVKPAVRGTLALTKSVLHDRSSVKRIVYTSSTGAITRPTDMPITLNEDDWNDAAVKEYEEKGKGTSRMAAYFTSKVLAERTAIDFVNKHKEELNCDLVTLNPPMVSAPPLNALTSPESLHGSVKWWYNFILAEGEKSEDALAGVNSWIDVRDLADAHVTSLEKEEAGGERIITSAGRVTWQEWIDSINSLNGLPPLSRPLPRGIPGVKGKFIYNFNLSKQKRILQLNFRSKEATARDLLELFSKQGW</sequence>
<dbReference type="EMBL" id="ML213654">
    <property type="protein sequence ID" value="TFK33136.1"/>
    <property type="molecule type" value="Genomic_DNA"/>
</dbReference>
<dbReference type="SUPFAM" id="SSF51735">
    <property type="entry name" value="NAD(P)-binding Rossmann-fold domains"/>
    <property type="match status" value="1"/>
</dbReference>
<dbReference type="Pfam" id="PF01370">
    <property type="entry name" value="Epimerase"/>
    <property type="match status" value="1"/>
</dbReference>
<name>A0A5C3LMF3_9AGAR</name>
<gene>
    <name evidence="4" type="ORF">BDQ12DRAFT_769214</name>
</gene>
<evidence type="ECO:0000256" key="1">
    <source>
        <dbReference type="ARBA" id="ARBA00023002"/>
    </source>
</evidence>